<reference evidence="3 4" key="1">
    <citation type="journal article" date="2019" name="Sci. Rep.">
        <title>A high-quality genome of Eragrostis curvula grass provides insights into Poaceae evolution and supports new strategies to enhance forage quality.</title>
        <authorList>
            <person name="Carballo J."/>
            <person name="Santos B.A.C.M."/>
            <person name="Zappacosta D."/>
            <person name="Garbus I."/>
            <person name="Selva J.P."/>
            <person name="Gallo C.A."/>
            <person name="Diaz A."/>
            <person name="Albertini E."/>
            <person name="Caccamo M."/>
            <person name="Echenique V."/>
        </authorList>
    </citation>
    <scope>NUCLEOTIDE SEQUENCE [LARGE SCALE GENOMIC DNA]</scope>
    <source>
        <strain evidence="4">cv. Victoria</strain>
        <tissue evidence="3">Leaf</tissue>
    </source>
</reference>
<dbReference type="OrthoDB" id="764087at2759"/>
<evidence type="ECO:0000313" key="3">
    <source>
        <dbReference type="EMBL" id="TVU11353.1"/>
    </source>
</evidence>
<protein>
    <submittedName>
        <fullName evidence="3">Uncharacterized protein</fullName>
    </submittedName>
</protein>
<organism evidence="3 4">
    <name type="scientific">Eragrostis curvula</name>
    <name type="common">weeping love grass</name>
    <dbReference type="NCBI Taxonomy" id="38414"/>
    <lineage>
        <taxon>Eukaryota</taxon>
        <taxon>Viridiplantae</taxon>
        <taxon>Streptophyta</taxon>
        <taxon>Embryophyta</taxon>
        <taxon>Tracheophyta</taxon>
        <taxon>Spermatophyta</taxon>
        <taxon>Magnoliopsida</taxon>
        <taxon>Liliopsida</taxon>
        <taxon>Poales</taxon>
        <taxon>Poaceae</taxon>
        <taxon>PACMAD clade</taxon>
        <taxon>Chloridoideae</taxon>
        <taxon>Eragrostideae</taxon>
        <taxon>Eragrostidinae</taxon>
        <taxon>Eragrostis</taxon>
    </lineage>
</organism>
<dbReference type="Proteomes" id="UP000324897">
    <property type="component" value="Chromosome 3"/>
</dbReference>
<keyword evidence="4" id="KW-1185">Reference proteome</keyword>
<dbReference type="PANTHER" id="PTHR34056">
    <property type="entry name" value="GPI-ANCHORED PROTEIN"/>
    <property type="match status" value="1"/>
</dbReference>
<dbReference type="PANTHER" id="PTHR34056:SF1">
    <property type="entry name" value="GPI-ANCHORED PROTEIN"/>
    <property type="match status" value="1"/>
</dbReference>
<feature type="region of interest" description="Disordered" evidence="1">
    <location>
        <begin position="42"/>
        <end position="65"/>
    </location>
</feature>
<gene>
    <name evidence="3" type="ORF">EJB05_44936</name>
</gene>
<dbReference type="AlphaFoldDB" id="A0A5J9TIX0"/>
<evidence type="ECO:0000256" key="2">
    <source>
        <dbReference type="SAM" id="SignalP"/>
    </source>
</evidence>
<dbReference type="EMBL" id="RWGY01000039">
    <property type="protein sequence ID" value="TVU11353.1"/>
    <property type="molecule type" value="Genomic_DNA"/>
</dbReference>
<name>A0A5J9TIX0_9POAL</name>
<feature type="compositionally biased region" description="Low complexity" evidence="1">
    <location>
        <begin position="53"/>
        <end position="63"/>
    </location>
</feature>
<accession>A0A5J9TIX0</accession>
<sequence>MLSLHSHATALLLLAITTTRLLVLAAASPALPDPASLEPSLLFPSSGGGGGASSPAQPAASASTTTIPAFPEQSEAAAAGTSVCQLAPSPPLLPAVLASCNAGGNALPPRLRCCPALAAWLYAAFAPAALSGRGRSGAGGGAEGGARQWRSEAVAAAVMDLPVLPDDSEECAGAADRALRAAGASLPRPPSHVGGSAGAGASNGTAAACDVAFCYCGVRLRRPACAAPEGRMARRLERECARPGIAGCSGCLRAINKLGLKKNATSTSTSAKAKQQAHEDCQIMGLTWLLQRNATRYREAATAVIQALMAADEGGAGHPATCSLPVDDELPVAVGSSQINGAAAGSASTYSGVGRFLLVLLGSLVFLSRCY</sequence>
<feature type="chain" id="PRO_5023852216" evidence="2">
    <location>
        <begin position="26"/>
        <end position="371"/>
    </location>
</feature>
<keyword evidence="2" id="KW-0732">Signal</keyword>
<dbReference type="Gramene" id="TVU11353">
    <property type="protein sequence ID" value="TVU11353"/>
    <property type="gene ID" value="EJB05_44936"/>
</dbReference>
<feature type="non-terminal residue" evidence="3">
    <location>
        <position position="1"/>
    </location>
</feature>
<proteinExistence type="predicted"/>
<dbReference type="InterPro" id="IPR040376">
    <property type="entry name" value="At4g28100-like"/>
</dbReference>
<evidence type="ECO:0000313" key="4">
    <source>
        <dbReference type="Proteomes" id="UP000324897"/>
    </source>
</evidence>
<feature type="signal peptide" evidence="2">
    <location>
        <begin position="1"/>
        <end position="25"/>
    </location>
</feature>
<evidence type="ECO:0000256" key="1">
    <source>
        <dbReference type="SAM" id="MobiDB-lite"/>
    </source>
</evidence>
<comment type="caution">
    <text evidence="3">The sequence shown here is derived from an EMBL/GenBank/DDBJ whole genome shotgun (WGS) entry which is preliminary data.</text>
</comment>